<name>A0ABR9G8B4_9GAMM</name>
<keyword evidence="3" id="KW-1185">Reference proteome</keyword>
<dbReference type="Proteomes" id="UP000651010">
    <property type="component" value="Unassembled WGS sequence"/>
</dbReference>
<accession>A0ABR9G8B4</accession>
<evidence type="ECO:0000259" key="1">
    <source>
        <dbReference type="Pfam" id="PF09500"/>
    </source>
</evidence>
<dbReference type="Pfam" id="PF09500">
    <property type="entry name" value="YiiD_C"/>
    <property type="match status" value="1"/>
</dbReference>
<dbReference type="SUPFAM" id="SSF54637">
    <property type="entry name" value="Thioesterase/thiol ester dehydrase-isomerase"/>
    <property type="match status" value="1"/>
</dbReference>
<evidence type="ECO:0000313" key="3">
    <source>
        <dbReference type="Proteomes" id="UP000651010"/>
    </source>
</evidence>
<dbReference type="EMBL" id="JACZZA010000003">
    <property type="protein sequence ID" value="MBE1160293.1"/>
    <property type="molecule type" value="Genomic_DNA"/>
</dbReference>
<proteinExistence type="predicted"/>
<dbReference type="RefSeq" id="WP_192555146.1">
    <property type="nucleotide sequence ID" value="NZ_JACZZA010000003.1"/>
</dbReference>
<feature type="domain" description="Thioesterase putative" evidence="1">
    <location>
        <begin position="11"/>
        <end position="153"/>
    </location>
</feature>
<gene>
    <name evidence="2" type="ORF">IGX34_07825</name>
</gene>
<sequence length="160" mass="17082">MDKLDLHAAAQNLVDFIRDGIPLAESMALELGSYDGERLTLACPLGPNVNDKGCAFGGSLVSLMTLTGWGVVELALRQHGEDCDVYVGESAVRYLSPVWGDFQSLAQRAEDASWEVFFATLSARGRARIAITAEVPGEDGKPAATLAAQFVAKRRTPAAE</sequence>
<dbReference type="CDD" id="cd03440">
    <property type="entry name" value="hot_dog"/>
    <property type="match status" value="1"/>
</dbReference>
<protein>
    <submittedName>
        <fullName evidence="2">YiiD C-terminal domain-containing protein</fullName>
    </submittedName>
</protein>
<dbReference type="InterPro" id="IPR029069">
    <property type="entry name" value="HotDog_dom_sf"/>
</dbReference>
<dbReference type="InterPro" id="IPR012660">
    <property type="entry name" value="YiiD_C"/>
</dbReference>
<evidence type="ECO:0000313" key="2">
    <source>
        <dbReference type="EMBL" id="MBE1160293.1"/>
    </source>
</evidence>
<comment type="caution">
    <text evidence="2">The sequence shown here is derived from an EMBL/GenBank/DDBJ whole genome shotgun (WGS) entry which is preliminary data.</text>
</comment>
<reference evidence="2 3" key="1">
    <citation type="submission" date="2020-09" db="EMBL/GenBank/DDBJ databases">
        <title>Dyella sp. 7MK23 isolated from forest soil.</title>
        <authorList>
            <person name="Fu J."/>
        </authorList>
    </citation>
    <scope>NUCLEOTIDE SEQUENCE [LARGE SCALE GENOMIC DNA]</scope>
    <source>
        <strain evidence="2 3">7MK23</strain>
    </source>
</reference>
<dbReference type="NCBIfam" id="TIGR02447">
    <property type="entry name" value="yiiD_Cterm"/>
    <property type="match status" value="1"/>
</dbReference>
<organism evidence="2 3">
    <name type="scientific">Dyella acidiphila</name>
    <dbReference type="NCBI Taxonomy" id="2775866"/>
    <lineage>
        <taxon>Bacteria</taxon>
        <taxon>Pseudomonadati</taxon>
        <taxon>Pseudomonadota</taxon>
        <taxon>Gammaproteobacteria</taxon>
        <taxon>Lysobacterales</taxon>
        <taxon>Rhodanobacteraceae</taxon>
        <taxon>Dyella</taxon>
    </lineage>
</organism>
<dbReference type="Gene3D" id="3.10.129.10">
    <property type="entry name" value="Hotdog Thioesterase"/>
    <property type="match status" value="1"/>
</dbReference>